<protein>
    <submittedName>
        <fullName evidence="1">Uncharacterized protein</fullName>
    </submittedName>
</protein>
<evidence type="ECO:0000313" key="2">
    <source>
        <dbReference type="Proteomes" id="UP000827092"/>
    </source>
</evidence>
<dbReference type="AlphaFoldDB" id="A0AAV6TMJ0"/>
<name>A0AAV6TMJ0_9ARAC</name>
<organism evidence="1 2">
    <name type="scientific">Oedothorax gibbosus</name>
    <dbReference type="NCBI Taxonomy" id="931172"/>
    <lineage>
        <taxon>Eukaryota</taxon>
        <taxon>Metazoa</taxon>
        <taxon>Ecdysozoa</taxon>
        <taxon>Arthropoda</taxon>
        <taxon>Chelicerata</taxon>
        <taxon>Arachnida</taxon>
        <taxon>Araneae</taxon>
        <taxon>Araneomorphae</taxon>
        <taxon>Entelegynae</taxon>
        <taxon>Araneoidea</taxon>
        <taxon>Linyphiidae</taxon>
        <taxon>Erigoninae</taxon>
        <taxon>Oedothorax</taxon>
    </lineage>
</organism>
<gene>
    <name evidence="1" type="ORF">JTE90_012040</name>
</gene>
<evidence type="ECO:0000313" key="1">
    <source>
        <dbReference type="EMBL" id="KAG8172565.1"/>
    </source>
</evidence>
<dbReference type="EMBL" id="JAFNEN010002587">
    <property type="protein sequence ID" value="KAG8172565.1"/>
    <property type="molecule type" value="Genomic_DNA"/>
</dbReference>
<sequence length="39" mass="4402">MANFGLFLLVRRCSGKIMKICFLLAILLVMYSNGCCKET</sequence>
<dbReference type="Proteomes" id="UP000827092">
    <property type="component" value="Unassembled WGS sequence"/>
</dbReference>
<feature type="non-terminal residue" evidence="1">
    <location>
        <position position="39"/>
    </location>
</feature>
<proteinExistence type="predicted"/>
<accession>A0AAV6TMJ0</accession>
<comment type="caution">
    <text evidence="1">The sequence shown here is derived from an EMBL/GenBank/DDBJ whole genome shotgun (WGS) entry which is preliminary data.</text>
</comment>
<reference evidence="1 2" key="1">
    <citation type="journal article" date="2022" name="Nat. Ecol. Evol.">
        <title>A masculinizing supergene underlies an exaggerated male reproductive morph in a spider.</title>
        <authorList>
            <person name="Hendrickx F."/>
            <person name="De Corte Z."/>
            <person name="Sonet G."/>
            <person name="Van Belleghem S.M."/>
            <person name="Kostlbacher S."/>
            <person name="Vangestel C."/>
        </authorList>
    </citation>
    <scope>NUCLEOTIDE SEQUENCE [LARGE SCALE GENOMIC DNA]</scope>
    <source>
        <strain evidence="1">W744_W776</strain>
    </source>
</reference>
<keyword evidence="2" id="KW-1185">Reference proteome</keyword>